<dbReference type="EMBL" id="MNPL01018966">
    <property type="protein sequence ID" value="OQR70002.1"/>
    <property type="molecule type" value="Genomic_DNA"/>
</dbReference>
<accession>A0A1V9X9J9</accession>
<reference evidence="1 2" key="1">
    <citation type="journal article" date="2017" name="Gigascience">
        <title>Draft genome of the honey bee ectoparasitic mite, Tropilaelaps mercedesae, is shaped by the parasitic life history.</title>
        <authorList>
            <person name="Dong X."/>
            <person name="Armstrong S.D."/>
            <person name="Xia D."/>
            <person name="Makepeace B.L."/>
            <person name="Darby A.C."/>
            <person name="Kadowaki T."/>
        </authorList>
    </citation>
    <scope>NUCLEOTIDE SEQUENCE [LARGE SCALE GENOMIC DNA]</scope>
    <source>
        <strain evidence="1">Wuxi-XJTLU</strain>
    </source>
</reference>
<organism evidence="1 2">
    <name type="scientific">Tropilaelaps mercedesae</name>
    <dbReference type="NCBI Taxonomy" id="418985"/>
    <lineage>
        <taxon>Eukaryota</taxon>
        <taxon>Metazoa</taxon>
        <taxon>Ecdysozoa</taxon>
        <taxon>Arthropoda</taxon>
        <taxon>Chelicerata</taxon>
        <taxon>Arachnida</taxon>
        <taxon>Acari</taxon>
        <taxon>Parasitiformes</taxon>
        <taxon>Mesostigmata</taxon>
        <taxon>Gamasina</taxon>
        <taxon>Dermanyssoidea</taxon>
        <taxon>Laelapidae</taxon>
        <taxon>Tropilaelaps</taxon>
    </lineage>
</organism>
<evidence type="ECO:0000313" key="1">
    <source>
        <dbReference type="EMBL" id="OQR70002.1"/>
    </source>
</evidence>
<keyword evidence="2" id="KW-1185">Reference proteome</keyword>
<feature type="non-terminal residue" evidence="1">
    <location>
        <position position="1"/>
    </location>
</feature>
<proteinExistence type="predicted"/>
<gene>
    <name evidence="1" type="ORF">BIW11_04247</name>
</gene>
<protein>
    <submittedName>
        <fullName evidence="1">Uncharacterized protein</fullName>
    </submittedName>
</protein>
<sequence>SIYLASCRPIYL</sequence>
<dbReference type="InParanoid" id="A0A1V9X9J9"/>
<comment type="caution">
    <text evidence="1">The sequence shown here is derived from an EMBL/GenBank/DDBJ whole genome shotgun (WGS) entry which is preliminary data.</text>
</comment>
<evidence type="ECO:0000313" key="2">
    <source>
        <dbReference type="Proteomes" id="UP000192247"/>
    </source>
</evidence>
<feature type="non-terminal residue" evidence="1">
    <location>
        <position position="12"/>
    </location>
</feature>
<dbReference type="Proteomes" id="UP000192247">
    <property type="component" value="Unassembled WGS sequence"/>
</dbReference>
<name>A0A1V9X9J9_9ACAR</name>